<dbReference type="Proteomes" id="UP000002899">
    <property type="component" value="Chromosome III"/>
</dbReference>
<dbReference type="PANTHER" id="PTHR21347:SF0">
    <property type="entry name" value="LIPID SCRAMBLASE CLPTM1L"/>
    <property type="match status" value="1"/>
</dbReference>
<dbReference type="InterPro" id="IPR008429">
    <property type="entry name" value="CLPTM1"/>
</dbReference>
<proteinExistence type="inferred from homology"/>
<comment type="subcellular location">
    <subcellularLocation>
        <location evidence="1">Membrane</location>
        <topology evidence="1">Multi-pass membrane protein</topology>
    </subcellularLocation>
</comment>
<evidence type="ECO:0000313" key="7">
    <source>
        <dbReference type="EMBL" id="SJK86210.1"/>
    </source>
</evidence>
<feature type="transmembrane region" description="Helical" evidence="6">
    <location>
        <begin position="316"/>
        <end position="336"/>
    </location>
</feature>
<accession>A0A1R4AB71</accession>
<evidence type="ECO:0000256" key="5">
    <source>
        <dbReference type="ARBA" id="ARBA00023136"/>
    </source>
</evidence>
<evidence type="ECO:0000313" key="8">
    <source>
        <dbReference type="Proteomes" id="UP000002899"/>
    </source>
</evidence>
<dbReference type="PANTHER" id="PTHR21347">
    <property type="entry name" value="CLEFT LIP AND PALATE ASSOCIATED TRANSMEMBRANE PROTEIN-RELATED"/>
    <property type="match status" value="1"/>
</dbReference>
<dbReference type="GO" id="GO:0016020">
    <property type="term" value="C:membrane"/>
    <property type="evidence" value="ECO:0007669"/>
    <property type="project" value="UniProtKB-SubCell"/>
</dbReference>
<feature type="transmembrane region" description="Helical" evidence="6">
    <location>
        <begin position="460"/>
        <end position="481"/>
    </location>
</feature>
<keyword evidence="8" id="KW-1185">Reference proteome</keyword>
<evidence type="ECO:0000256" key="3">
    <source>
        <dbReference type="ARBA" id="ARBA00022692"/>
    </source>
</evidence>
<keyword evidence="4 6" id="KW-1133">Transmembrane helix</keyword>
<gene>
    <name evidence="7" type="ORF">BMR1_03g00205</name>
</gene>
<dbReference type="GO" id="GO:0012505">
    <property type="term" value="C:endomembrane system"/>
    <property type="evidence" value="ECO:0007669"/>
    <property type="project" value="TreeGrafter"/>
</dbReference>
<comment type="similarity">
    <text evidence="2">Belongs to the CLPTM1 family.</text>
</comment>
<keyword evidence="3 6" id="KW-0812">Transmembrane</keyword>
<sequence>MTDMTSEDTRPYWHPSRWMSNVFVQIVMFQLTMKFILNRTVYMESQSESKIANLTNFFKPRTAFDLYGYISPFDTKDINILDTHGTLVYSLENQIYSHKYGQSYEKIETLFVPAEYTRELDFNPFFVVVMIPHFSYMQKHNNPAKSIFVEGKEGRYIAKSIPLTVSGDFVKHLKVEEPQKKLLLDANDSVGDSLKPEPIKYWVPRVDINLVYETNIYRPSTFNYALQGYSVDLEQGVYDPRLSLSRFWNLADNYIPVDGEKMGLGFQLTINFAHCTTFYGIAIDQFGAVQHMSAQNGTVGVKETEMLKKILLTTNFYMLVFSILFIFTHTIFSFFALKNDMQFWYNNESMEGLSAMSLWFNFACEIIIGLYVLDSEETSRLVLFEIFLGIAASFWKVTKSLKITYLEQYPYIKVTSALSYKESKTEEYDRIAIKYMSMALAPCVAGYAIYSLLYNTHKSWYSYFIQVAAGSVYTFGFIMLTPQLYINYKLKSVDHLPWRALIYKSLNTFVDDVASFLIDMPWMHRLSCFRDDIIFIIYLYQRWIYKTDKTRSGKVD</sequence>
<reference evidence="7 8" key="1">
    <citation type="journal article" date="2012" name="Nucleic Acids Res.">
        <title>Sequencing of the smallest Apicomplexan genome from the human pathogen Babesia microti.</title>
        <authorList>
            <person name="Cornillot E."/>
            <person name="Hadj-Kaddour K."/>
            <person name="Dassouli A."/>
            <person name="Noel B."/>
            <person name="Ranwez V."/>
            <person name="Vacherie B."/>
            <person name="Augagneur Y."/>
            <person name="Bres V."/>
            <person name="Duclos A."/>
            <person name="Randazzo S."/>
            <person name="Carcy B."/>
            <person name="Debierre-Grockiego F."/>
            <person name="Delbecq S."/>
            <person name="Moubri-Menage K."/>
            <person name="Shams-Eldin H."/>
            <person name="Usmani-Brown S."/>
            <person name="Bringaud F."/>
            <person name="Wincker P."/>
            <person name="Vivares C.P."/>
            <person name="Schwarz R.T."/>
            <person name="Schetters T.P."/>
            <person name="Krause P.J."/>
            <person name="Gorenflot A."/>
            <person name="Berry V."/>
            <person name="Barbe V."/>
            <person name="Ben Mamoun C."/>
        </authorList>
    </citation>
    <scope>NUCLEOTIDE SEQUENCE [LARGE SCALE GENOMIC DNA]</scope>
    <source>
        <strain evidence="7 8">RI</strain>
    </source>
</reference>
<keyword evidence="5 6" id="KW-0472">Membrane</keyword>
<organism evidence="7 8">
    <name type="scientific">Babesia microti (strain RI)</name>
    <dbReference type="NCBI Taxonomy" id="1133968"/>
    <lineage>
        <taxon>Eukaryota</taxon>
        <taxon>Sar</taxon>
        <taxon>Alveolata</taxon>
        <taxon>Apicomplexa</taxon>
        <taxon>Aconoidasida</taxon>
        <taxon>Piroplasmida</taxon>
        <taxon>Babesiidae</taxon>
        <taxon>Babesia</taxon>
    </lineage>
</organism>
<evidence type="ECO:0000256" key="2">
    <source>
        <dbReference type="ARBA" id="ARBA00009310"/>
    </source>
</evidence>
<reference evidence="7 8" key="3">
    <citation type="journal article" date="2016" name="Sci. Rep.">
        <title>Genome-wide diversity and gene expression profiling of Babesia microti isolates identify polymorphic genes that mediate host-pathogen interactions.</title>
        <authorList>
            <person name="Silva J.C."/>
            <person name="Cornillot E."/>
            <person name="McCracken C."/>
            <person name="Usmani-Brown S."/>
            <person name="Dwivedi A."/>
            <person name="Ifeonu O.O."/>
            <person name="Crabtree J."/>
            <person name="Gotia H.T."/>
            <person name="Virji A.Z."/>
            <person name="Reynes C."/>
            <person name="Colinge J."/>
            <person name="Kumar V."/>
            <person name="Lawres L."/>
            <person name="Pazzi J.E."/>
            <person name="Pablo J.V."/>
            <person name="Hung C."/>
            <person name="Brancato J."/>
            <person name="Kumari P."/>
            <person name="Orvis J."/>
            <person name="Tretina K."/>
            <person name="Chibucos M."/>
            <person name="Ott S."/>
            <person name="Sadzewicz L."/>
            <person name="Sengamalay N."/>
            <person name="Shetty A.C."/>
            <person name="Su Q."/>
            <person name="Tallon L."/>
            <person name="Fraser C.M."/>
            <person name="Frutos R."/>
            <person name="Molina D.M."/>
            <person name="Krause P.J."/>
            <person name="Ben Mamoun C."/>
        </authorList>
    </citation>
    <scope>NUCLEOTIDE SEQUENCE [LARGE SCALE GENOMIC DNA]</scope>
    <source>
        <strain evidence="7 8">RI</strain>
    </source>
</reference>
<name>A0A1R4AB71_BABMR</name>
<dbReference type="EMBL" id="LN871598">
    <property type="protein sequence ID" value="SJK86210.1"/>
    <property type="molecule type" value="Genomic_DNA"/>
</dbReference>
<dbReference type="VEuPathDB" id="PiroplasmaDB:BMR1_03g00205"/>
<dbReference type="RefSeq" id="XP_021338398.1">
    <property type="nucleotide sequence ID" value="XM_021481801.1"/>
</dbReference>
<dbReference type="Pfam" id="PF05602">
    <property type="entry name" value="CLPTM1"/>
    <property type="match status" value="1"/>
</dbReference>
<dbReference type="AlphaFoldDB" id="A0A1R4AB71"/>
<feature type="transmembrane region" description="Helical" evidence="6">
    <location>
        <begin position="431"/>
        <end position="454"/>
    </location>
</feature>
<dbReference type="OrthoDB" id="378564at2759"/>
<protein>
    <submittedName>
        <fullName evidence="7">CLPTM1-like membrane protein cnrB</fullName>
    </submittedName>
</protein>
<dbReference type="KEGG" id="bmic:BMR1_03g00205"/>
<evidence type="ECO:0000256" key="4">
    <source>
        <dbReference type="ARBA" id="ARBA00022989"/>
    </source>
</evidence>
<feature type="transmembrane region" description="Helical" evidence="6">
    <location>
        <begin position="356"/>
        <end position="373"/>
    </location>
</feature>
<dbReference type="GeneID" id="24424676"/>
<evidence type="ECO:0000256" key="1">
    <source>
        <dbReference type="ARBA" id="ARBA00004141"/>
    </source>
</evidence>
<evidence type="ECO:0000256" key="6">
    <source>
        <dbReference type="SAM" id="Phobius"/>
    </source>
</evidence>
<reference evidence="7 8" key="2">
    <citation type="journal article" date="2013" name="PLoS ONE">
        <title>Whole genome mapping and re-organization of the nuclear and mitochondrial genomes of Babesia microti isolates.</title>
        <authorList>
            <person name="Cornillot E."/>
            <person name="Dassouli A."/>
            <person name="Garg A."/>
            <person name="Pachikara N."/>
            <person name="Randazzo S."/>
            <person name="Depoix D."/>
            <person name="Carcy B."/>
            <person name="Delbecq S."/>
            <person name="Frutos R."/>
            <person name="Silva J.C."/>
            <person name="Sutton R."/>
            <person name="Krause P.J."/>
            <person name="Mamoun C.B."/>
        </authorList>
    </citation>
    <scope>NUCLEOTIDE SEQUENCE [LARGE SCALE GENOMIC DNA]</scope>
    <source>
        <strain evidence="7 8">RI</strain>
    </source>
</reference>